<dbReference type="GO" id="GO:0004674">
    <property type="term" value="F:protein serine/threonine kinase activity"/>
    <property type="evidence" value="ECO:0007669"/>
    <property type="project" value="TreeGrafter"/>
</dbReference>
<keyword evidence="5" id="KW-1185">Reference proteome</keyword>
<dbReference type="AlphaFoldDB" id="A0AAN7F2I2"/>
<dbReference type="InterPro" id="IPR000719">
    <property type="entry name" value="Prot_kinase_dom"/>
</dbReference>
<dbReference type="Gene3D" id="1.10.510.10">
    <property type="entry name" value="Transferase(Phosphotransferase) domain 1"/>
    <property type="match status" value="1"/>
</dbReference>
<name>A0AAN7F2I2_QUERU</name>
<organism evidence="4 5">
    <name type="scientific">Quercus rubra</name>
    <name type="common">Northern red oak</name>
    <name type="synonym">Quercus borealis</name>
    <dbReference type="NCBI Taxonomy" id="3512"/>
    <lineage>
        <taxon>Eukaryota</taxon>
        <taxon>Viridiplantae</taxon>
        <taxon>Streptophyta</taxon>
        <taxon>Embryophyta</taxon>
        <taxon>Tracheophyta</taxon>
        <taxon>Spermatophyta</taxon>
        <taxon>Magnoliopsida</taxon>
        <taxon>eudicotyledons</taxon>
        <taxon>Gunneridae</taxon>
        <taxon>Pentapetalae</taxon>
        <taxon>rosids</taxon>
        <taxon>fabids</taxon>
        <taxon>Fagales</taxon>
        <taxon>Fagaceae</taxon>
        <taxon>Quercus</taxon>
    </lineage>
</organism>
<dbReference type="Pfam" id="PF00069">
    <property type="entry name" value="Pkinase"/>
    <property type="match status" value="1"/>
</dbReference>
<dbReference type="PANTHER" id="PTHR27005:SF543">
    <property type="entry name" value="NON-FUNCTIONAL PSEUDOKINASE ZED1-LIKE"/>
    <property type="match status" value="1"/>
</dbReference>
<dbReference type="GO" id="GO:0005524">
    <property type="term" value="F:ATP binding"/>
    <property type="evidence" value="ECO:0007669"/>
    <property type="project" value="UniProtKB-KW"/>
</dbReference>
<evidence type="ECO:0000313" key="4">
    <source>
        <dbReference type="EMBL" id="KAK4584962.1"/>
    </source>
</evidence>
<evidence type="ECO:0000259" key="3">
    <source>
        <dbReference type="PROSITE" id="PS50011"/>
    </source>
</evidence>
<dbReference type="PANTHER" id="PTHR27005">
    <property type="entry name" value="WALL-ASSOCIATED RECEPTOR KINASE-LIKE 21"/>
    <property type="match status" value="1"/>
</dbReference>
<comment type="caution">
    <text evidence="4">The sequence shown here is derived from an EMBL/GenBank/DDBJ whole genome shotgun (WGS) entry which is preliminary data.</text>
</comment>
<dbReference type="Proteomes" id="UP001324115">
    <property type="component" value="Unassembled WGS sequence"/>
</dbReference>
<evidence type="ECO:0000256" key="2">
    <source>
        <dbReference type="ARBA" id="ARBA00022840"/>
    </source>
</evidence>
<accession>A0AAN7F2I2</accession>
<keyword evidence="1" id="KW-0547">Nucleotide-binding</keyword>
<keyword evidence="2" id="KW-0067">ATP-binding</keyword>
<evidence type="ECO:0000256" key="1">
    <source>
        <dbReference type="ARBA" id="ARBA00022741"/>
    </source>
</evidence>
<evidence type="ECO:0000313" key="5">
    <source>
        <dbReference type="Proteomes" id="UP001324115"/>
    </source>
</evidence>
<protein>
    <recommendedName>
        <fullName evidence="3">Protein kinase domain-containing protein</fullName>
    </recommendedName>
</protein>
<dbReference type="InterPro" id="IPR045274">
    <property type="entry name" value="WAK-like"/>
</dbReference>
<proteinExistence type="predicted"/>
<dbReference type="GO" id="GO:0005886">
    <property type="term" value="C:plasma membrane"/>
    <property type="evidence" value="ECO:0007669"/>
    <property type="project" value="TreeGrafter"/>
</dbReference>
<dbReference type="GO" id="GO:0007166">
    <property type="term" value="P:cell surface receptor signaling pathway"/>
    <property type="evidence" value="ECO:0007669"/>
    <property type="project" value="InterPro"/>
</dbReference>
<dbReference type="InterPro" id="IPR011009">
    <property type="entry name" value="Kinase-like_dom_sf"/>
</dbReference>
<sequence length="185" mass="20678">MAEQVKDCKGNCSCNSYLHTAFSRPIIHRNIRLENIFLDQNNVAKLTEFSPSISVPKGETLAVVDYLGGTAEFIYPNHFSTFHVMEMVDVYSFGSFLLELLTGRRLGHLAQTAKDEGADLIENIKNLAINEIVKPAILAGGGSGVEQQVQAVFQLALRCREQDPEVRPNMIDVTKELRNIKRFIP</sequence>
<dbReference type="PROSITE" id="PS50011">
    <property type="entry name" value="PROTEIN_KINASE_DOM"/>
    <property type="match status" value="1"/>
</dbReference>
<reference evidence="4 5" key="1">
    <citation type="journal article" date="2023" name="G3 (Bethesda)">
        <title>A haplotype-resolved chromosome-scale genome for Quercus rubra L. provides insights into the genetics of adaptive traits for red oak species.</title>
        <authorList>
            <person name="Kapoor B."/>
            <person name="Jenkins J."/>
            <person name="Schmutz J."/>
            <person name="Zhebentyayeva T."/>
            <person name="Kuelheim C."/>
            <person name="Coggeshall M."/>
            <person name="Heim C."/>
            <person name="Lasky J.R."/>
            <person name="Leites L."/>
            <person name="Islam-Faridi N."/>
            <person name="Romero-Severson J."/>
            <person name="DeLeo V.L."/>
            <person name="Lucas S.M."/>
            <person name="Lazic D."/>
            <person name="Gailing O."/>
            <person name="Carlson J."/>
            <person name="Staton M."/>
        </authorList>
    </citation>
    <scope>NUCLEOTIDE SEQUENCE [LARGE SCALE GENOMIC DNA]</scope>
    <source>
        <strain evidence="4">Pseudo-F2</strain>
    </source>
</reference>
<dbReference type="EMBL" id="JAXUIC010000006">
    <property type="protein sequence ID" value="KAK4584962.1"/>
    <property type="molecule type" value="Genomic_DNA"/>
</dbReference>
<feature type="domain" description="Protein kinase" evidence="3">
    <location>
        <begin position="1"/>
        <end position="184"/>
    </location>
</feature>
<gene>
    <name evidence="4" type="ORF">RGQ29_022579</name>
</gene>
<dbReference type="SUPFAM" id="SSF56112">
    <property type="entry name" value="Protein kinase-like (PK-like)"/>
    <property type="match status" value="1"/>
</dbReference>